<dbReference type="AlphaFoldDB" id="A0A9Q0BJB1"/>
<dbReference type="PANTHER" id="PTHR10351">
    <property type="entry name" value="TRANSCRIPTION FACTOR BTF3 FAMILY MEMBER"/>
    <property type="match status" value="1"/>
</dbReference>
<feature type="compositionally biased region" description="Acidic residues" evidence="2">
    <location>
        <begin position="219"/>
        <end position="231"/>
    </location>
</feature>
<accession>A0A9Q0BJB1</accession>
<dbReference type="SMART" id="SM01407">
    <property type="entry name" value="NAC"/>
    <property type="match status" value="1"/>
</dbReference>
<evidence type="ECO:0000313" key="5">
    <source>
        <dbReference type="Proteomes" id="UP001059596"/>
    </source>
</evidence>
<dbReference type="InterPro" id="IPR039370">
    <property type="entry name" value="BTF3"/>
</dbReference>
<sequence>MDLNKLKKMEMEVRIGGKGSVRRKHKHIRTSPAIEEKRLQTALSKLNVSQVPAVHEVTIEMADSSEIQVLMPKVQVSTLNNLFVINGEMRRHPPVHQPEHQPERPKESLQSGSAASMQMEPPQKAKKPKKPRCRLRYRNKLAKEMLERAEQAGDIATKDGRDRSSQGESQEDDHDRQDGQEGQDGQDGGGDGPIWSDSPNETQVGSDPENDSLVGDGDISSEDDVATDDFEPDQKTPNDDQYCDLDEVD</sequence>
<name>A0A9Q0BJB1_9MUSC</name>
<evidence type="ECO:0000256" key="1">
    <source>
        <dbReference type="RuleBase" id="RU361272"/>
    </source>
</evidence>
<feature type="compositionally biased region" description="Basic residues" evidence="2">
    <location>
        <begin position="124"/>
        <end position="140"/>
    </location>
</feature>
<protein>
    <recommendedName>
        <fullName evidence="1">Transcription factor BTF3</fullName>
    </recommendedName>
</protein>
<dbReference type="PROSITE" id="PS51151">
    <property type="entry name" value="NAC_AB"/>
    <property type="match status" value="1"/>
</dbReference>
<dbReference type="EMBL" id="JAMKOV010000107">
    <property type="protein sequence ID" value="KAI8033740.1"/>
    <property type="molecule type" value="Genomic_DNA"/>
</dbReference>
<reference evidence="4" key="1">
    <citation type="journal article" date="2023" name="Genome Biol. Evol.">
        <title>Long-read-based Genome Assembly of Drosophila gunungcola Reveals Fewer Chemosensory Genes in Flower-breeding Species.</title>
        <authorList>
            <person name="Negi A."/>
            <person name="Liao B.Y."/>
            <person name="Yeh S.D."/>
        </authorList>
    </citation>
    <scope>NUCLEOTIDE SEQUENCE</scope>
    <source>
        <strain evidence="4">Sukarami</strain>
    </source>
</reference>
<dbReference type="Proteomes" id="UP001059596">
    <property type="component" value="Unassembled WGS sequence"/>
</dbReference>
<gene>
    <name evidence="4" type="ORF">M5D96_013497</name>
</gene>
<feature type="compositionally biased region" description="Basic and acidic residues" evidence="2">
    <location>
        <begin position="141"/>
        <end position="165"/>
    </location>
</feature>
<feature type="domain" description="NAC-A/B" evidence="3">
    <location>
        <begin position="33"/>
        <end position="98"/>
    </location>
</feature>
<proteinExistence type="inferred from homology"/>
<evidence type="ECO:0000313" key="4">
    <source>
        <dbReference type="EMBL" id="KAI8033740.1"/>
    </source>
</evidence>
<keyword evidence="5" id="KW-1185">Reference proteome</keyword>
<comment type="caution">
    <text evidence="4">The sequence shown here is derived from an EMBL/GenBank/DDBJ whole genome shotgun (WGS) entry which is preliminary data.</text>
</comment>
<feature type="compositionally biased region" description="Basic and acidic residues" evidence="2">
    <location>
        <begin position="97"/>
        <end position="107"/>
    </location>
</feature>
<evidence type="ECO:0000256" key="2">
    <source>
        <dbReference type="SAM" id="MobiDB-lite"/>
    </source>
</evidence>
<evidence type="ECO:0000259" key="3">
    <source>
        <dbReference type="PROSITE" id="PS51151"/>
    </source>
</evidence>
<organism evidence="4 5">
    <name type="scientific">Drosophila gunungcola</name>
    <name type="common">fruit fly</name>
    <dbReference type="NCBI Taxonomy" id="103775"/>
    <lineage>
        <taxon>Eukaryota</taxon>
        <taxon>Metazoa</taxon>
        <taxon>Ecdysozoa</taxon>
        <taxon>Arthropoda</taxon>
        <taxon>Hexapoda</taxon>
        <taxon>Insecta</taxon>
        <taxon>Pterygota</taxon>
        <taxon>Neoptera</taxon>
        <taxon>Endopterygota</taxon>
        <taxon>Diptera</taxon>
        <taxon>Brachycera</taxon>
        <taxon>Muscomorpha</taxon>
        <taxon>Ephydroidea</taxon>
        <taxon>Drosophilidae</taxon>
        <taxon>Drosophila</taxon>
        <taxon>Sophophora</taxon>
    </lineage>
</organism>
<dbReference type="OrthoDB" id="8033832at2759"/>
<dbReference type="Pfam" id="PF01849">
    <property type="entry name" value="NAC"/>
    <property type="match status" value="1"/>
</dbReference>
<dbReference type="InterPro" id="IPR002715">
    <property type="entry name" value="Nas_poly-pep-assoc_cplx_dom"/>
</dbReference>
<feature type="region of interest" description="Disordered" evidence="2">
    <location>
        <begin position="92"/>
        <end position="249"/>
    </location>
</feature>
<comment type="similarity">
    <text evidence="1">Belongs to the NAC-beta family.</text>
</comment>